<proteinExistence type="predicted"/>
<name>A0A328XQF9_9GAMM</name>
<protein>
    <submittedName>
        <fullName evidence="2">Uncharacterized protein</fullName>
    </submittedName>
</protein>
<dbReference type="EMBL" id="QLSX01000004">
    <property type="protein sequence ID" value="RAR62106.1"/>
    <property type="molecule type" value="Genomic_DNA"/>
</dbReference>
<dbReference type="Proteomes" id="UP000249700">
    <property type="component" value="Unassembled WGS sequence"/>
</dbReference>
<reference evidence="2 3" key="1">
    <citation type="submission" date="2018-06" db="EMBL/GenBank/DDBJ databases">
        <title>Comparative analysis of microorganisms from saline springs in Andes Mountain Range, Colombia.</title>
        <authorList>
            <person name="Rubin E."/>
        </authorList>
    </citation>
    <scope>NUCLEOTIDE SEQUENCE [LARGE SCALE GENOMIC DNA]</scope>
    <source>
        <strain evidence="2 3">USBA-857</strain>
    </source>
</reference>
<dbReference type="RefSeq" id="WP_112054543.1">
    <property type="nucleotide sequence ID" value="NZ_JBAVQX010000186.1"/>
</dbReference>
<feature type="compositionally biased region" description="Basic and acidic residues" evidence="1">
    <location>
        <begin position="95"/>
        <end position="109"/>
    </location>
</feature>
<accession>A0A328XQF9</accession>
<dbReference type="AlphaFoldDB" id="A0A328XQF9"/>
<dbReference type="OrthoDB" id="14198at2"/>
<organism evidence="2 3">
    <name type="scientific">Onishia taeanensis</name>
    <dbReference type="NCBI Taxonomy" id="284577"/>
    <lineage>
        <taxon>Bacteria</taxon>
        <taxon>Pseudomonadati</taxon>
        <taxon>Pseudomonadota</taxon>
        <taxon>Gammaproteobacteria</taxon>
        <taxon>Oceanospirillales</taxon>
        <taxon>Halomonadaceae</taxon>
        <taxon>Onishia</taxon>
    </lineage>
</organism>
<gene>
    <name evidence="2" type="ORF">BCL93_10482</name>
</gene>
<evidence type="ECO:0000313" key="2">
    <source>
        <dbReference type="EMBL" id="RAR62106.1"/>
    </source>
</evidence>
<evidence type="ECO:0000313" key="3">
    <source>
        <dbReference type="Proteomes" id="UP000249700"/>
    </source>
</evidence>
<evidence type="ECO:0000256" key="1">
    <source>
        <dbReference type="SAM" id="MobiDB-lite"/>
    </source>
</evidence>
<sequence>MTNTSSAQPLLRQYLTQVACQGQPVTYRQACEALGLSPPGMIQALARLLEDSMGDDAAADRPFLAALVVSQSRERHGLPAPGFFDAARRLGRFGSDAKGDGGRESDNRSESAAGNESAREAARRFHEQELAAALAHYG</sequence>
<feature type="region of interest" description="Disordered" evidence="1">
    <location>
        <begin position="94"/>
        <end position="123"/>
    </location>
</feature>
<comment type="caution">
    <text evidence="2">The sequence shown here is derived from an EMBL/GenBank/DDBJ whole genome shotgun (WGS) entry which is preliminary data.</text>
</comment>